<evidence type="ECO:0000256" key="1">
    <source>
        <dbReference type="ARBA" id="ARBA00006484"/>
    </source>
</evidence>
<gene>
    <name evidence="3" type="ORF">GO014_16580</name>
</gene>
<comment type="similarity">
    <text evidence="1">Belongs to the short-chain dehydrogenases/reductases (SDR) family.</text>
</comment>
<evidence type="ECO:0000256" key="2">
    <source>
        <dbReference type="ARBA" id="ARBA00023002"/>
    </source>
</evidence>
<comment type="caution">
    <text evidence="3">The sequence shown here is derived from an EMBL/GenBank/DDBJ whole genome shotgun (WGS) entry which is preliminary data.</text>
</comment>
<dbReference type="GO" id="GO:0016491">
    <property type="term" value="F:oxidoreductase activity"/>
    <property type="evidence" value="ECO:0007669"/>
    <property type="project" value="UniProtKB-KW"/>
</dbReference>
<dbReference type="PANTHER" id="PTHR43639">
    <property type="entry name" value="OXIDOREDUCTASE, SHORT-CHAIN DEHYDROGENASE/REDUCTASE FAMILY (AFU_ORTHOLOGUE AFUA_5G02870)"/>
    <property type="match status" value="1"/>
</dbReference>
<organism evidence="3 4">
    <name type="scientific">Devosia marina</name>
    <dbReference type="NCBI Taxonomy" id="2683198"/>
    <lineage>
        <taxon>Bacteria</taxon>
        <taxon>Pseudomonadati</taxon>
        <taxon>Pseudomonadota</taxon>
        <taxon>Alphaproteobacteria</taxon>
        <taxon>Hyphomicrobiales</taxon>
        <taxon>Devosiaceae</taxon>
        <taxon>Devosia</taxon>
    </lineage>
</organism>
<evidence type="ECO:0000313" key="3">
    <source>
        <dbReference type="EMBL" id="MVT00642.1"/>
    </source>
</evidence>
<proteinExistence type="inferred from homology"/>
<dbReference type="Proteomes" id="UP000438106">
    <property type="component" value="Unassembled WGS sequence"/>
</dbReference>
<accession>A0A7X3K4Q8</accession>
<dbReference type="RefSeq" id="WP_157291468.1">
    <property type="nucleotide sequence ID" value="NZ_WQRF01000008.1"/>
</dbReference>
<dbReference type="InterPro" id="IPR002347">
    <property type="entry name" value="SDR_fam"/>
</dbReference>
<sequence>MSSSSFPFPNQDQAVALVTGAGDRIGAAIASALADAGHAVIIHFRSDEDGASAVRDRILKAGGRAEIVQADLANRGARASLIETAADVFGPLTLLVNNASAFEPDSAQDVEETLWDTHFAVHAEAPVFLARDFAAQLPDGIEGNIINIVDERVLQPSPAFFSYFLSKSVLWTATQTLAQSLAPAIRVNAIGPGPVLPNAHQTQADFEQSVASLPLGRNAGPEAIAQGVLAILSMPSYTGQMMALDGGQHLSFPARRGPTPRP</sequence>
<protein>
    <submittedName>
        <fullName evidence="3">SDR family oxidoreductase</fullName>
    </submittedName>
</protein>
<dbReference type="AlphaFoldDB" id="A0A7X3K4Q8"/>
<dbReference type="PRINTS" id="PR00081">
    <property type="entry name" value="GDHRDH"/>
</dbReference>
<dbReference type="Pfam" id="PF00106">
    <property type="entry name" value="adh_short"/>
    <property type="match status" value="1"/>
</dbReference>
<dbReference type="NCBIfam" id="NF006597">
    <property type="entry name" value="PRK09134.1"/>
    <property type="match status" value="1"/>
</dbReference>
<name>A0A7X3K4Q8_9HYPH</name>
<reference evidence="3 4" key="1">
    <citation type="submission" date="2019-12" db="EMBL/GenBank/DDBJ databases">
        <title>Devosia maris sp. nov., isolated from the deep seawater.</title>
        <authorList>
            <person name="Liu Y."/>
        </authorList>
    </citation>
    <scope>NUCLEOTIDE SEQUENCE [LARGE SCALE GENOMIC DNA]</scope>
    <source>
        <strain evidence="3 4">L53-10-65</strain>
    </source>
</reference>
<dbReference type="SUPFAM" id="SSF51735">
    <property type="entry name" value="NAD(P)-binding Rossmann-fold domains"/>
    <property type="match status" value="1"/>
</dbReference>
<evidence type="ECO:0000313" key="4">
    <source>
        <dbReference type="Proteomes" id="UP000438106"/>
    </source>
</evidence>
<keyword evidence="4" id="KW-1185">Reference proteome</keyword>
<dbReference type="PANTHER" id="PTHR43639:SF1">
    <property type="entry name" value="SHORT-CHAIN DEHYDROGENASE_REDUCTASE FAMILY PROTEIN"/>
    <property type="match status" value="1"/>
</dbReference>
<keyword evidence="2" id="KW-0560">Oxidoreductase</keyword>
<dbReference type="InterPro" id="IPR036291">
    <property type="entry name" value="NAD(P)-bd_dom_sf"/>
</dbReference>
<dbReference type="EMBL" id="WQRF01000008">
    <property type="protein sequence ID" value="MVT00642.1"/>
    <property type="molecule type" value="Genomic_DNA"/>
</dbReference>
<dbReference type="Gene3D" id="3.40.50.720">
    <property type="entry name" value="NAD(P)-binding Rossmann-like Domain"/>
    <property type="match status" value="1"/>
</dbReference>